<feature type="region of interest" description="Disordered" evidence="1">
    <location>
        <begin position="176"/>
        <end position="222"/>
    </location>
</feature>
<name>A0A852RRS1_9ACTN</name>
<dbReference type="Pfam" id="PF01551">
    <property type="entry name" value="Peptidase_M23"/>
    <property type="match status" value="1"/>
</dbReference>
<keyword evidence="4" id="KW-1185">Reference proteome</keyword>
<evidence type="ECO:0000256" key="1">
    <source>
        <dbReference type="SAM" id="MobiDB-lite"/>
    </source>
</evidence>
<feature type="domain" description="M23ase beta-sheet core" evidence="2">
    <location>
        <begin position="277"/>
        <end position="372"/>
    </location>
</feature>
<keyword evidence="3" id="KW-0378">Hydrolase</keyword>
<accession>A0A852RRS1</accession>
<dbReference type="InterPro" id="IPR011055">
    <property type="entry name" value="Dup_hybrid_motif"/>
</dbReference>
<gene>
    <name evidence="3" type="ORF">BJ958_005161</name>
</gene>
<feature type="compositionally biased region" description="Polar residues" evidence="1">
    <location>
        <begin position="183"/>
        <end position="205"/>
    </location>
</feature>
<proteinExistence type="predicted"/>
<evidence type="ECO:0000313" key="4">
    <source>
        <dbReference type="Proteomes" id="UP000582231"/>
    </source>
</evidence>
<dbReference type="EMBL" id="JACCBF010000001">
    <property type="protein sequence ID" value="NYD33615.1"/>
    <property type="molecule type" value="Genomic_DNA"/>
</dbReference>
<dbReference type="InterPro" id="IPR050570">
    <property type="entry name" value="Cell_wall_metabolism_enzyme"/>
</dbReference>
<dbReference type="Gene3D" id="2.70.70.10">
    <property type="entry name" value="Glucose Permease (Domain IIA)"/>
    <property type="match status" value="1"/>
</dbReference>
<dbReference type="SUPFAM" id="SSF51261">
    <property type="entry name" value="Duplicated hybrid motif"/>
    <property type="match status" value="1"/>
</dbReference>
<feature type="region of interest" description="Disordered" evidence="1">
    <location>
        <begin position="1"/>
        <end position="39"/>
    </location>
</feature>
<dbReference type="GO" id="GO:0004222">
    <property type="term" value="F:metalloendopeptidase activity"/>
    <property type="evidence" value="ECO:0007669"/>
    <property type="project" value="TreeGrafter"/>
</dbReference>
<dbReference type="PANTHER" id="PTHR21666:SF270">
    <property type="entry name" value="MUREIN HYDROLASE ACTIVATOR ENVC"/>
    <property type="match status" value="1"/>
</dbReference>
<reference evidence="3 4" key="1">
    <citation type="submission" date="2020-07" db="EMBL/GenBank/DDBJ databases">
        <title>Sequencing the genomes of 1000 actinobacteria strains.</title>
        <authorList>
            <person name="Klenk H.-P."/>
        </authorList>
    </citation>
    <scope>NUCLEOTIDE SEQUENCE [LARGE SCALE GENOMIC DNA]</scope>
    <source>
        <strain evidence="3 4">DSM 19082</strain>
    </source>
</reference>
<dbReference type="RefSeq" id="WP_218865974.1">
    <property type="nucleotide sequence ID" value="NZ_BAABEF010000001.1"/>
</dbReference>
<dbReference type="PANTHER" id="PTHR21666">
    <property type="entry name" value="PEPTIDASE-RELATED"/>
    <property type="match status" value="1"/>
</dbReference>
<comment type="caution">
    <text evidence="3">The sequence shown here is derived from an EMBL/GenBank/DDBJ whole genome shotgun (WGS) entry which is preliminary data.</text>
</comment>
<evidence type="ECO:0000313" key="3">
    <source>
        <dbReference type="EMBL" id="NYD33615.1"/>
    </source>
</evidence>
<sequence length="383" mass="39394">MGNHRADHNAPRPESPLGSPSAGSSYVGKRVAHRVATEETPSTYVGKRVARPAVPAEPLATIVPVVPVAKPVVTPAVEAVVEPTLAAEAVTPVRSLDRMPTVELPALRDIPLADSLSDSSTTLRAVQPAGKRRAVKHAGSPGPLFRGLPTLPVAVGVATIAIAVGGVVTSADPQLASAGDRATSPNALTGSFGSSAVGTRTATVSRDSDRDALAQGAGSDLVKEAERSAAERTTALSDLTAKAQKEATEIALNKWVLPLDSYRLTATFGEYGLWSNYHTGLDFAAPPGTPIRAVANGTVTSAGFDGAYGNKTVITLEDGTELWFCHQTSFNVSAGDTVRAGEVIGYVGSTGHVTGPHLHLEVRPGGGDPVDPDAALRQHGVTP</sequence>
<feature type="compositionally biased region" description="Basic and acidic residues" evidence="1">
    <location>
        <begin position="1"/>
        <end position="11"/>
    </location>
</feature>
<evidence type="ECO:0000259" key="2">
    <source>
        <dbReference type="Pfam" id="PF01551"/>
    </source>
</evidence>
<dbReference type="InterPro" id="IPR016047">
    <property type="entry name" value="M23ase_b-sheet_dom"/>
</dbReference>
<dbReference type="Proteomes" id="UP000582231">
    <property type="component" value="Unassembled WGS sequence"/>
</dbReference>
<organism evidence="3 4">
    <name type="scientific">Nocardioides kongjuensis</name>
    <dbReference type="NCBI Taxonomy" id="349522"/>
    <lineage>
        <taxon>Bacteria</taxon>
        <taxon>Bacillati</taxon>
        <taxon>Actinomycetota</taxon>
        <taxon>Actinomycetes</taxon>
        <taxon>Propionibacteriales</taxon>
        <taxon>Nocardioidaceae</taxon>
        <taxon>Nocardioides</taxon>
    </lineage>
</organism>
<dbReference type="AlphaFoldDB" id="A0A852RRS1"/>
<protein>
    <submittedName>
        <fullName evidence="3">Murein DD-endopeptidase MepM/ murein hydrolase activator NlpD</fullName>
    </submittedName>
</protein>
<dbReference type="CDD" id="cd12797">
    <property type="entry name" value="M23_peptidase"/>
    <property type="match status" value="1"/>
</dbReference>